<evidence type="ECO:0000313" key="8">
    <source>
        <dbReference type="Proteomes" id="UP001501706"/>
    </source>
</evidence>
<name>A0ABP3LUE5_9BURK</name>
<accession>A0ABP3LUE5</accession>
<dbReference type="Gene3D" id="3.60.130.10">
    <property type="entry name" value="Clavaminate synthase-like"/>
    <property type="match status" value="1"/>
</dbReference>
<dbReference type="PANTHER" id="PTHR30468">
    <property type="entry name" value="ALPHA-KETOGLUTARATE-DEPENDENT SULFONATE DIOXYGENASE"/>
    <property type="match status" value="1"/>
</dbReference>
<evidence type="ECO:0000313" key="7">
    <source>
        <dbReference type="EMBL" id="GAA0506053.1"/>
    </source>
</evidence>
<dbReference type="GO" id="GO:0051213">
    <property type="term" value="F:dioxygenase activity"/>
    <property type="evidence" value="ECO:0007669"/>
    <property type="project" value="UniProtKB-KW"/>
</dbReference>
<keyword evidence="3 7" id="KW-0223">Dioxygenase</keyword>
<gene>
    <name evidence="7" type="primary">tauD_1</name>
    <name evidence="7" type="ORF">GCM10009097_23940</name>
</gene>
<evidence type="ECO:0000256" key="3">
    <source>
        <dbReference type="ARBA" id="ARBA00022964"/>
    </source>
</evidence>
<dbReference type="RefSeq" id="WP_343927596.1">
    <property type="nucleotide sequence ID" value="NZ_BAAAEN010000007.1"/>
</dbReference>
<dbReference type="PANTHER" id="PTHR30468:SF1">
    <property type="entry name" value="ALPHA-KETOGLUTARATE-DEPENDENT SULFONATE DIOXYGENASE"/>
    <property type="match status" value="1"/>
</dbReference>
<keyword evidence="8" id="KW-1185">Reference proteome</keyword>
<dbReference type="SUPFAM" id="SSF51197">
    <property type="entry name" value="Clavaminate synthase-like"/>
    <property type="match status" value="1"/>
</dbReference>
<evidence type="ECO:0000256" key="2">
    <source>
        <dbReference type="ARBA" id="ARBA00022723"/>
    </source>
</evidence>
<dbReference type="InterPro" id="IPR003819">
    <property type="entry name" value="TauD/TfdA-like"/>
</dbReference>
<dbReference type="Pfam" id="PF02668">
    <property type="entry name" value="TauD"/>
    <property type="match status" value="1"/>
</dbReference>
<dbReference type="InterPro" id="IPR042098">
    <property type="entry name" value="TauD-like_sf"/>
</dbReference>
<evidence type="ECO:0000256" key="1">
    <source>
        <dbReference type="ARBA" id="ARBA00005896"/>
    </source>
</evidence>
<dbReference type="EMBL" id="BAAAEN010000007">
    <property type="protein sequence ID" value="GAA0506053.1"/>
    <property type="molecule type" value="Genomic_DNA"/>
</dbReference>
<evidence type="ECO:0000256" key="5">
    <source>
        <dbReference type="ARBA" id="ARBA00023004"/>
    </source>
</evidence>
<protein>
    <submittedName>
        <fullName evidence="7">Taurine dioxygenase</fullName>
    </submittedName>
</protein>
<dbReference type="InterPro" id="IPR051323">
    <property type="entry name" value="AtsK-like"/>
</dbReference>
<keyword evidence="5" id="KW-0408">Iron</keyword>
<evidence type="ECO:0000256" key="4">
    <source>
        <dbReference type="ARBA" id="ARBA00023002"/>
    </source>
</evidence>
<feature type="domain" description="TauD/TfdA-like" evidence="6">
    <location>
        <begin position="3"/>
        <end position="255"/>
    </location>
</feature>
<sequence>MEVQALTPTVGVRITDFKASEATPADVERLKSLIAEHCVIHLPGQFLDAGGLEDFAGRFGEHWLGSFLKPIDGHRHAIPIKNNGKALAISERWHADSTYDQCPPYLSFLTAIDLPPLGGDTMWCNQYLVYEYLPEGVKRLINRIRAVHYNRGQVKVRTGASRDDLPGFAHPLVIRHPVSGRPVFYLSAHAEHLEGIGREESALLLDWLRRYNGQPAFSYRHRWSAGDAIIWDNRCTTHYAVHDYGDYPRYLNRVTVAGPQPEAYFDID</sequence>
<evidence type="ECO:0000259" key="6">
    <source>
        <dbReference type="Pfam" id="PF02668"/>
    </source>
</evidence>
<keyword evidence="2" id="KW-0479">Metal-binding</keyword>
<reference evidence="8" key="1">
    <citation type="journal article" date="2019" name="Int. J. Syst. Evol. Microbiol.">
        <title>The Global Catalogue of Microorganisms (GCM) 10K type strain sequencing project: providing services to taxonomists for standard genome sequencing and annotation.</title>
        <authorList>
            <consortium name="The Broad Institute Genomics Platform"/>
            <consortium name="The Broad Institute Genome Sequencing Center for Infectious Disease"/>
            <person name="Wu L."/>
            <person name="Ma J."/>
        </authorList>
    </citation>
    <scope>NUCLEOTIDE SEQUENCE [LARGE SCALE GENOMIC DNA]</scope>
    <source>
        <strain evidence="8">JCM 14330</strain>
    </source>
</reference>
<comment type="similarity">
    <text evidence="1">Belongs to the TfdA dioxygenase family.</text>
</comment>
<comment type="caution">
    <text evidence="7">The sequence shown here is derived from an EMBL/GenBank/DDBJ whole genome shotgun (WGS) entry which is preliminary data.</text>
</comment>
<organism evidence="7 8">
    <name type="scientific">Pigmentiphaga daeguensis</name>
    <dbReference type="NCBI Taxonomy" id="414049"/>
    <lineage>
        <taxon>Bacteria</taxon>
        <taxon>Pseudomonadati</taxon>
        <taxon>Pseudomonadota</taxon>
        <taxon>Betaproteobacteria</taxon>
        <taxon>Burkholderiales</taxon>
        <taxon>Alcaligenaceae</taxon>
        <taxon>Pigmentiphaga</taxon>
    </lineage>
</organism>
<keyword evidence="4" id="KW-0560">Oxidoreductase</keyword>
<dbReference type="Proteomes" id="UP001501706">
    <property type="component" value="Unassembled WGS sequence"/>
</dbReference>
<proteinExistence type="inferred from homology"/>